<accession>A0AAN9HTP8</accession>
<dbReference type="GO" id="GO:0015095">
    <property type="term" value="F:magnesium ion transmembrane transporter activity"/>
    <property type="evidence" value="ECO:0007669"/>
    <property type="project" value="TreeGrafter"/>
</dbReference>
<dbReference type="PANTHER" id="PTHR13890">
    <property type="entry name" value="RNA SPLICING PROTEIN MRS2, MITOCHONDRIAL"/>
    <property type="match status" value="1"/>
</dbReference>
<dbReference type="FunFam" id="1.20.58.340:FF:000023">
    <property type="entry name" value="Magnesium transporter MRS2-E"/>
    <property type="match status" value="1"/>
</dbReference>
<dbReference type="FunFam" id="2.40.128.330:FF:000001">
    <property type="entry name" value="Magnesium transporter MRS2-1"/>
    <property type="match status" value="1"/>
</dbReference>
<feature type="transmembrane region" description="Helical" evidence="2">
    <location>
        <begin position="400"/>
        <end position="423"/>
    </location>
</feature>
<feature type="compositionally biased region" description="Low complexity" evidence="3">
    <location>
        <begin position="198"/>
        <end position="212"/>
    </location>
</feature>
<comment type="similarity">
    <text evidence="1 2">Belongs to the CorA metal ion transporter (MIT) (TC 1.A.35.5) family.</text>
</comment>
<keyword evidence="2" id="KW-1133">Transmembrane helix</keyword>
<dbReference type="EMBL" id="JAYWIO010000008">
    <property type="protein sequence ID" value="KAK7247622.1"/>
    <property type="molecule type" value="Genomic_DNA"/>
</dbReference>
<proteinExistence type="inferred from homology"/>
<organism evidence="4 5">
    <name type="scientific">Crotalaria pallida</name>
    <name type="common">Smooth rattlebox</name>
    <name type="synonym">Crotalaria striata</name>
    <dbReference type="NCBI Taxonomy" id="3830"/>
    <lineage>
        <taxon>Eukaryota</taxon>
        <taxon>Viridiplantae</taxon>
        <taxon>Streptophyta</taxon>
        <taxon>Embryophyta</taxon>
        <taxon>Tracheophyta</taxon>
        <taxon>Spermatophyta</taxon>
        <taxon>Magnoliopsida</taxon>
        <taxon>eudicotyledons</taxon>
        <taxon>Gunneridae</taxon>
        <taxon>Pentapetalae</taxon>
        <taxon>rosids</taxon>
        <taxon>fabids</taxon>
        <taxon>Fabales</taxon>
        <taxon>Fabaceae</taxon>
        <taxon>Papilionoideae</taxon>
        <taxon>50 kb inversion clade</taxon>
        <taxon>genistoids sensu lato</taxon>
        <taxon>core genistoids</taxon>
        <taxon>Crotalarieae</taxon>
        <taxon>Crotalaria</taxon>
    </lineage>
</organism>
<keyword evidence="2" id="KW-0460">Magnesium</keyword>
<dbReference type="Pfam" id="PF22099">
    <property type="entry name" value="MRS2-like"/>
    <property type="match status" value="2"/>
</dbReference>
<gene>
    <name evidence="4" type="ORF">RIF29_42509</name>
</gene>
<comment type="function">
    <text evidence="2">Magnesium transporter that may mediate the influx of magnesium.</text>
</comment>
<comment type="subcellular location">
    <subcellularLocation>
        <location evidence="2">Membrane</location>
        <topology evidence="2">Multi-pass membrane protein</topology>
    </subcellularLocation>
</comment>
<evidence type="ECO:0000313" key="4">
    <source>
        <dbReference type="EMBL" id="KAK7247622.1"/>
    </source>
</evidence>
<feature type="region of interest" description="Disordered" evidence="3">
    <location>
        <begin position="198"/>
        <end position="222"/>
    </location>
</feature>
<dbReference type="Proteomes" id="UP001372338">
    <property type="component" value="Unassembled WGS sequence"/>
</dbReference>
<name>A0AAN9HTP8_CROPI</name>
<keyword evidence="2" id="KW-0406">Ion transport</keyword>
<evidence type="ECO:0000256" key="3">
    <source>
        <dbReference type="SAM" id="MobiDB-lite"/>
    </source>
</evidence>
<dbReference type="Gene3D" id="2.40.128.330">
    <property type="match status" value="1"/>
</dbReference>
<keyword evidence="2" id="KW-0472">Membrane</keyword>
<protein>
    <recommendedName>
        <fullName evidence="2">Magnesium transporter</fullName>
    </recommendedName>
</protein>
<dbReference type="AlphaFoldDB" id="A0AAN9HTP8"/>
<feature type="transmembrane region" description="Helical" evidence="2">
    <location>
        <begin position="435"/>
        <end position="456"/>
    </location>
</feature>
<dbReference type="PANTHER" id="PTHR13890:SF29">
    <property type="entry name" value="MAGNESIUM TRANSPORTER MRS2-F"/>
    <property type="match status" value="1"/>
</dbReference>
<dbReference type="Gene3D" id="1.20.58.340">
    <property type="entry name" value="Magnesium transport protein CorA, transmembrane region"/>
    <property type="match status" value="1"/>
</dbReference>
<keyword evidence="2" id="KW-0813">Transport</keyword>
<feature type="region of interest" description="Disordered" evidence="3">
    <location>
        <begin position="317"/>
        <end position="337"/>
    </location>
</feature>
<dbReference type="InterPro" id="IPR039204">
    <property type="entry name" value="MRS2-like"/>
</dbReference>
<sequence>MAHHHQQQQSSTAHAHACARRKGGGYGIGGGGVKAWMVVSERGESRLEEVGKHYIMRRTGLPARDLRALDPMMLSQPASILGRERAIVINLEHIKAIITATEVLIINSSNPLFLLFLNDLHSRILLPSHHHHNHQTQMSNDMDVEYRANTTTTTMEEEEEVEEGSSSSPLRRHSSNSGNNEDDFLLQDKSSIEIKLGSSTRSNSENNNNNVPETPPPPPKQLPFEFRALEACLESACRCLESETKTLEEEAYPALDELTDQISTLNLERVRQIKSRLVALSGRVHKVRDQIENLLDDDNDMAEMYLTQKRDARLLDHTSSKEGEFEDEEQRDESHSKRSFNSSEFKLDVEELEMLLEAYFAQINGILQKLSSLSEYVDDTEDYINIMLDDKQNQLLQGSVILNLLNMVLNAGIVVVGLFGMNIHIDLFDAQPRQFWATALGTLSGCILLFFISLFLGKKRYLLSSS</sequence>
<comment type="caution">
    <text evidence="4">The sequence shown here is derived from an EMBL/GenBank/DDBJ whole genome shotgun (WGS) entry which is preliminary data.</text>
</comment>
<dbReference type="CDD" id="cd12823">
    <property type="entry name" value="Mrs2_Mfm1p-like"/>
    <property type="match status" value="1"/>
</dbReference>
<evidence type="ECO:0000313" key="5">
    <source>
        <dbReference type="Proteomes" id="UP001372338"/>
    </source>
</evidence>
<keyword evidence="5" id="KW-1185">Reference proteome</keyword>
<feature type="region of interest" description="Disordered" evidence="3">
    <location>
        <begin position="151"/>
        <end position="184"/>
    </location>
</feature>
<reference evidence="4 5" key="1">
    <citation type="submission" date="2024-01" db="EMBL/GenBank/DDBJ databases">
        <title>The genomes of 5 underutilized Papilionoideae crops provide insights into root nodulation and disease resistanc.</title>
        <authorList>
            <person name="Yuan L."/>
        </authorList>
    </citation>
    <scope>NUCLEOTIDE SEQUENCE [LARGE SCALE GENOMIC DNA]</scope>
    <source>
        <strain evidence="4">ZHUSHIDOU_FW_LH</strain>
        <tissue evidence="4">Leaf</tissue>
    </source>
</reference>
<evidence type="ECO:0000256" key="1">
    <source>
        <dbReference type="ARBA" id="ARBA00007535"/>
    </source>
</evidence>
<evidence type="ECO:0000256" key="2">
    <source>
        <dbReference type="RuleBase" id="RU366041"/>
    </source>
</evidence>
<dbReference type="GO" id="GO:0016020">
    <property type="term" value="C:membrane"/>
    <property type="evidence" value="ECO:0007669"/>
    <property type="project" value="UniProtKB-SubCell"/>
</dbReference>
<keyword evidence="2" id="KW-0812">Transmembrane</keyword>